<feature type="transmembrane region" description="Helical" evidence="6">
    <location>
        <begin position="39"/>
        <end position="60"/>
    </location>
</feature>
<dbReference type="InterPro" id="IPR050638">
    <property type="entry name" value="AA-Vitamin_Transporters"/>
</dbReference>
<evidence type="ECO:0000256" key="6">
    <source>
        <dbReference type="SAM" id="Phobius"/>
    </source>
</evidence>
<feature type="transmembrane region" description="Helical" evidence="6">
    <location>
        <begin position="161"/>
        <end position="180"/>
    </location>
</feature>
<feature type="transmembrane region" description="Helical" evidence="6">
    <location>
        <begin position="252"/>
        <end position="273"/>
    </location>
</feature>
<accession>A0ABY2X385</accession>
<feature type="transmembrane region" description="Helical" evidence="6">
    <location>
        <begin position="12"/>
        <end position="33"/>
    </location>
</feature>
<evidence type="ECO:0000313" key="9">
    <source>
        <dbReference type="Proteomes" id="UP001193035"/>
    </source>
</evidence>
<comment type="subcellular location">
    <subcellularLocation>
        <location evidence="1">Membrane</location>
        <topology evidence="1">Multi-pass membrane protein</topology>
    </subcellularLocation>
</comment>
<evidence type="ECO:0000256" key="3">
    <source>
        <dbReference type="ARBA" id="ARBA00022692"/>
    </source>
</evidence>
<evidence type="ECO:0000256" key="5">
    <source>
        <dbReference type="ARBA" id="ARBA00023136"/>
    </source>
</evidence>
<evidence type="ECO:0000256" key="4">
    <source>
        <dbReference type="ARBA" id="ARBA00022989"/>
    </source>
</evidence>
<protein>
    <submittedName>
        <fullName evidence="8">DMT family transporter</fullName>
    </submittedName>
</protein>
<evidence type="ECO:0000259" key="7">
    <source>
        <dbReference type="Pfam" id="PF00892"/>
    </source>
</evidence>
<feature type="transmembrane region" description="Helical" evidence="6">
    <location>
        <begin position="192"/>
        <end position="211"/>
    </location>
</feature>
<sequence>MDQQPDITAKSWLMVAALGFVWGGTFLIIELVLENMTPFWLAAFRIGFGALLSCAVWQLMGGRLFVRPPSRSALTSLTVIALFSSAVPFALISWGQQYVTSGFTGVSMASVALMVLPLAHFLVPGERMTLRRATGFVIGFAGVSLLIGSQAFESSGEVRELPGRIACLSAAACYALTSVLMRRLPPVDPIGLSSVLLLIGASAAIPAAWAVEGPPPLPDHRTLFLVAFLGLVPTAAANLLRVTVVRTAGPVFMSLTNYQVPVWSVVLGAVFLGEPLPPALLWALLLILGGVGLSQYGALRRLFGRS</sequence>
<comment type="similarity">
    <text evidence="2">Belongs to the EamA transporter family.</text>
</comment>
<organism evidence="8 9">
    <name type="scientific">Ruegeria sediminis</name>
    <dbReference type="NCBI Taxonomy" id="2583820"/>
    <lineage>
        <taxon>Bacteria</taxon>
        <taxon>Pseudomonadati</taxon>
        <taxon>Pseudomonadota</taxon>
        <taxon>Alphaproteobacteria</taxon>
        <taxon>Rhodobacterales</taxon>
        <taxon>Roseobacteraceae</taxon>
        <taxon>Ruegeria</taxon>
    </lineage>
</organism>
<feature type="transmembrane region" description="Helical" evidence="6">
    <location>
        <begin position="130"/>
        <end position="149"/>
    </location>
</feature>
<reference evidence="8 9" key="1">
    <citation type="submission" date="2019-05" db="EMBL/GenBank/DDBJ databases">
        <title>Ruegeria sp. nov., isolated from tidal flat.</title>
        <authorList>
            <person name="Kim W."/>
        </authorList>
    </citation>
    <scope>NUCLEOTIDE SEQUENCE [LARGE SCALE GENOMIC DNA]</scope>
    <source>
        <strain evidence="8 9">CAU 1488</strain>
    </source>
</reference>
<keyword evidence="4 6" id="KW-1133">Transmembrane helix</keyword>
<evidence type="ECO:0000256" key="1">
    <source>
        <dbReference type="ARBA" id="ARBA00004141"/>
    </source>
</evidence>
<feature type="transmembrane region" description="Helical" evidence="6">
    <location>
        <begin position="72"/>
        <end position="92"/>
    </location>
</feature>
<name>A0ABY2X385_9RHOB</name>
<feature type="transmembrane region" description="Helical" evidence="6">
    <location>
        <begin position="223"/>
        <end position="240"/>
    </location>
</feature>
<evidence type="ECO:0000313" key="8">
    <source>
        <dbReference type="EMBL" id="TMV09509.1"/>
    </source>
</evidence>
<evidence type="ECO:0000256" key="2">
    <source>
        <dbReference type="ARBA" id="ARBA00007362"/>
    </source>
</evidence>
<keyword evidence="5 6" id="KW-0472">Membrane</keyword>
<dbReference type="EMBL" id="VCPD01000001">
    <property type="protein sequence ID" value="TMV09509.1"/>
    <property type="molecule type" value="Genomic_DNA"/>
</dbReference>
<dbReference type="Proteomes" id="UP001193035">
    <property type="component" value="Unassembled WGS sequence"/>
</dbReference>
<dbReference type="PANTHER" id="PTHR32322:SF2">
    <property type="entry name" value="EAMA DOMAIN-CONTAINING PROTEIN"/>
    <property type="match status" value="1"/>
</dbReference>
<dbReference type="InterPro" id="IPR037185">
    <property type="entry name" value="EmrE-like"/>
</dbReference>
<comment type="caution">
    <text evidence="8">The sequence shown here is derived from an EMBL/GenBank/DDBJ whole genome shotgun (WGS) entry which is preliminary data.</text>
</comment>
<dbReference type="Pfam" id="PF00892">
    <property type="entry name" value="EamA"/>
    <property type="match status" value="2"/>
</dbReference>
<keyword evidence="9" id="KW-1185">Reference proteome</keyword>
<feature type="domain" description="EamA" evidence="7">
    <location>
        <begin position="13"/>
        <end position="147"/>
    </location>
</feature>
<keyword evidence="3 6" id="KW-0812">Transmembrane</keyword>
<feature type="transmembrane region" description="Helical" evidence="6">
    <location>
        <begin position="98"/>
        <end position="123"/>
    </location>
</feature>
<dbReference type="PANTHER" id="PTHR32322">
    <property type="entry name" value="INNER MEMBRANE TRANSPORTER"/>
    <property type="match status" value="1"/>
</dbReference>
<feature type="transmembrane region" description="Helical" evidence="6">
    <location>
        <begin position="279"/>
        <end position="299"/>
    </location>
</feature>
<dbReference type="SUPFAM" id="SSF103481">
    <property type="entry name" value="Multidrug resistance efflux transporter EmrE"/>
    <property type="match status" value="2"/>
</dbReference>
<dbReference type="InterPro" id="IPR000620">
    <property type="entry name" value="EamA_dom"/>
</dbReference>
<gene>
    <name evidence="8" type="ORF">FGK63_00085</name>
</gene>
<dbReference type="RefSeq" id="WP_138839568.1">
    <property type="nucleotide sequence ID" value="NZ_VCPD01000001.1"/>
</dbReference>
<proteinExistence type="inferred from homology"/>
<feature type="domain" description="EamA" evidence="7">
    <location>
        <begin position="163"/>
        <end position="293"/>
    </location>
</feature>